<name>A0A4Y7PQM3_9AGAM</name>
<proteinExistence type="predicted"/>
<protein>
    <submittedName>
        <fullName evidence="1">Uncharacterized protein</fullName>
    </submittedName>
</protein>
<accession>A0A4Y7PQM3</accession>
<gene>
    <name evidence="1" type="ORF">BD410DRAFT_590766</name>
</gene>
<sequence length="172" mass="19627">MHCCGCEKEKRVETTRSTEHDLAGFLCEESASRLLARIQLSLRLSHVPCLLVVFYSNPQLASMQLTAGPLQSCLPGDMAATWFRRRILCFSMQLWDGSSHRRCLGVRPGTETTRRGASIFRTDIVCSARRNEERELWRQVPLTPRADRNSGRKILRLSLHSESESEDVPLPW</sequence>
<dbReference type="EMBL" id="ML170234">
    <property type="protein sequence ID" value="TDL16810.1"/>
    <property type="molecule type" value="Genomic_DNA"/>
</dbReference>
<dbReference type="VEuPathDB" id="FungiDB:BD410DRAFT_590766"/>
<evidence type="ECO:0000313" key="2">
    <source>
        <dbReference type="Proteomes" id="UP000294933"/>
    </source>
</evidence>
<reference evidence="1 2" key="1">
    <citation type="submission" date="2018-06" db="EMBL/GenBank/DDBJ databases">
        <title>A transcriptomic atlas of mushroom development highlights an independent origin of complex multicellularity.</title>
        <authorList>
            <consortium name="DOE Joint Genome Institute"/>
            <person name="Krizsan K."/>
            <person name="Almasi E."/>
            <person name="Merenyi Z."/>
            <person name="Sahu N."/>
            <person name="Viragh M."/>
            <person name="Koszo T."/>
            <person name="Mondo S."/>
            <person name="Kiss B."/>
            <person name="Balint B."/>
            <person name="Kues U."/>
            <person name="Barry K."/>
            <person name="Hegedus J.C."/>
            <person name="Henrissat B."/>
            <person name="Johnson J."/>
            <person name="Lipzen A."/>
            <person name="Ohm R."/>
            <person name="Nagy I."/>
            <person name="Pangilinan J."/>
            <person name="Yan J."/>
            <person name="Xiong Y."/>
            <person name="Grigoriev I.V."/>
            <person name="Hibbett D.S."/>
            <person name="Nagy L.G."/>
        </authorList>
    </citation>
    <scope>NUCLEOTIDE SEQUENCE [LARGE SCALE GENOMIC DNA]</scope>
    <source>
        <strain evidence="1 2">SZMC22713</strain>
    </source>
</reference>
<dbReference type="AlphaFoldDB" id="A0A4Y7PQM3"/>
<organism evidence="1 2">
    <name type="scientific">Rickenella mellea</name>
    <dbReference type="NCBI Taxonomy" id="50990"/>
    <lineage>
        <taxon>Eukaryota</taxon>
        <taxon>Fungi</taxon>
        <taxon>Dikarya</taxon>
        <taxon>Basidiomycota</taxon>
        <taxon>Agaricomycotina</taxon>
        <taxon>Agaricomycetes</taxon>
        <taxon>Hymenochaetales</taxon>
        <taxon>Rickenellaceae</taxon>
        <taxon>Rickenella</taxon>
    </lineage>
</organism>
<dbReference type="Proteomes" id="UP000294933">
    <property type="component" value="Unassembled WGS sequence"/>
</dbReference>
<keyword evidence="2" id="KW-1185">Reference proteome</keyword>
<evidence type="ECO:0000313" key="1">
    <source>
        <dbReference type="EMBL" id="TDL16810.1"/>
    </source>
</evidence>